<evidence type="ECO:0000313" key="1">
    <source>
        <dbReference type="EMBL" id="TFK10492.1"/>
    </source>
</evidence>
<name>A0A4D9ETL0_9SAUR</name>
<gene>
    <name evidence="1" type="ORF">DR999_PMT06417</name>
</gene>
<accession>A0A4D9ETL0</accession>
<proteinExistence type="predicted"/>
<evidence type="ECO:0000313" key="2">
    <source>
        <dbReference type="Proteomes" id="UP000297703"/>
    </source>
</evidence>
<dbReference type="AlphaFoldDB" id="A0A4D9ETL0"/>
<organism evidence="1 2">
    <name type="scientific">Platysternon megacephalum</name>
    <name type="common">big-headed turtle</name>
    <dbReference type="NCBI Taxonomy" id="55544"/>
    <lineage>
        <taxon>Eukaryota</taxon>
        <taxon>Metazoa</taxon>
        <taxon>Chordata</taxon>
        <taxon>Craniata</taxon>
        <taxon>Vertebrata</taxon>
        <taxon>Euteleostomi</taxon>
        <taxon>Archelosauria</taxon>
        <taxon>Testudinata</taxon>
        <taxon>Testudines</taxon>
        <taxon>Cryptodira</taxon>
        <taxon>Durocryptodira</taxon>
        <taxon>Testudinoidea</taxon>
        <taxon>Platysternidae</taxon>
        <taxon>Platysternon</taxon>
    </lineage>
</organism>
<sequence length="113" mass="12678">MRRSEHTERDCFKNFEAISIPSGGTVKGRNERGFRLLKILSDGLSIGAVKIQSPTPRQSRLRGLILLPIQGKDSSDHLTKFTLECGRSETHSPFYKATERLRFGVKMGKLFAA</sequence>
<dbReference type="EMBL" id="QXTE01000040">
    <property type="protein sequence ID" value="TFK10492.1"/>
    <property type="molecule type" value="Genomic_DNA"/>
</dbReference>
<comment type="caution">
    <text evidence="1">The sequence shown here is derived from an EMBL/GenBank/DDBJ whole genome shotgun (WGS) entry which is preliminary data.</text>
</comment>
<dbReference type="Proteomes" id="UP000297703">
    <property type="component" value="Unassembled WGS sequence"/>
</dbReference>
<protein>
    <submittedName>
        <fullName evidence="1">Phosphatidylinositide phosphatase SAC2</fullName>
    </submittedName>
</protein>
<reference evidence="1 2" key="2">
    <citation type="submission" date="2019-04" db="EMBL/GenBank/DDBJ databases">
        <title>The genome sequence of big-headed turtle.</title>
        <authorList>
            <person name="Gong S."/>
        </authorList>
    </citation>
    <scope>NUCLEOTIDE SEQUENCE [LARGE SCALE GENOMIC DNA]</scope>
    <source>
        <strain evidence="1">DO16091913</strain>
        <tissue evidence="1">Muscle</tissue>
    </source>
</reference>
<keyword evidence="2" id="KW-1185">Reference proteome</keyword>
<reference evidence="1 2" key="1">
    <citation type="submission" date="2019-04" db="EMBL/GenBank/DDBJ databases">
        <title>Draft genome of the big-headed turtle Platysternon megacephalum.</title>
        <authorList>
            <person name="Gong S."/>
        </authorList>
    </citation>
    <scope>NUCLEOTIDE SEQUENCE [LARGE SCALE GENOMIC DNA]</scope>
    <source>
        <strain evidence="1">DO16091913</strain>
        <tissue evidence="1">Muscle</tissue>
    </source>
</reference>